<feature type="transmembrane region" description="Helical" evidence="1">
    <location>
        <begin position="200"/>
        <end position="219"/>
    </location>
</feature>
<dbReference type="OrthoDB" id="86030at2157"/>
<keyword evidence="1" id="KW-0812">Transmembrane</keyword>
<dbReference type="eggNOG" id="arCOG05875">
    <property type="taxonomic scope" value="Archaea"/>
</dbReference>
<feature type="transmembrane region" description="Helical" evidence="1">
    <location>
        <begin position="46"/>
        <end position="70"/>
    </location>
</feature>
<keyword evidence="3" id="KW-1185">Reference proteome</keyword>
<keyword evidence="1" id="KW-1133">Transmembrane helix</keyword>
<dbReference type="Pfam" id="PF24686">
    <property type="entry name" value="FLQE3_permease"/>
    <property type="match status" value="1"/>
</dbReference>
<name>Q0W5F1_METAR</name>
<accession>Q0W5F1</accession>
<feature type="transmembrane region" description="Helical" evidence="1">
    <location>
        <begin position="152"/>
        <end position="173"/>
    </location>
</feature>
<gene>
    <name evidence="2" type="ORF">RCIX1070</name>
</gene>
<dbReference type="Proteomes" id="UP000000663">
    <property type="component" value="Chromosome"/>
</dbReference>
<organism evidence="2 3">
    <name type="scientific">Methanocella arvoryzae (strain DSM 22066 / NBRC 105507 / MRE50)</name>
    <dbReference type="NCBI Taxonomy" id="351160"/>
    <lineage>
        <taxon>Archaea</taxon>
        <taxon>Methanobacteriati</taxon>
        <taxon>Methanobacteriota</taxon>
        <taxon>Stenosarchaea group</taxon>
        <taxon>Methanomicrobia</taxon>
        <taxon>Methanocellales</taxon>
        <taxon>Methanocellaceae</taxon>
        <taxon>Methanocella</taxon>
    </lineage>
</organism>
<protein>
    <recommendedName>
        <fullName evidence="4">ABC-type transport system, permease component</fullName>
    </recommendedName>
</protein>
<dbReference type="AlphaFoldDB" id="Q0W5F1"/>
<sequence>MINRLVPTLLVDFRQQVRYGFIVASLFTMIVFIAMLSQFSQYGSPVFVPLFVFGNLMIGTFFFIGGMVLFEKGEGVLQALIVSPLRVEEYLGSKVLTLTALAFIENMAIVLAIFGTGYNVLLLAAGTILAAVIYVLLGFVMVSRFKSISEYLMPAAFVIVALMLPLVDYLQIFETPLVYLHPMQAPLLVMKAAFVPVESWQLAYGVLYSLIVIAVAFVLSKRAFDRHIINRKGGN</sequence>
<feature type="transmembrane region" description="Helical" evidence="1">
    <location>
        <begin position="21"/>
        <end position="40"/>
    </location>
</feature>
<keyword evidence="1" id="KW-0472">Membrane</keyword>
<evidence type="ECO:0000313" key="3">
    <source>
        <dbReference type="Proteomes" id="UP000000663"/>
    </source>
</evidence>
<evidence type="ECO:0008006" key="4">
    <source>
        <dbReference type="Google" id="ProtNLM"/>
    </source>
</evidence>
<dbReference type="GeneID" id="5144852"/>
<feature type="transmembrane region" description="Helical" evidence="1">
    <location>
        <begin position="120"/>
        <end position="140"/>
    </location>
</feature>
<evidence type="ECO:0000313" key="2">
    <source>
        <dbReference type="EMBL" id="CAJ36392.1"/>
    </source>
</evidence>
<proteinExistence type="predicted"/>
<dbReference type="InterPro" id="IPR056926">
    <property type="entry name" value="FLQE3_permease"/>
</dbReference>
<evidence type="ECO:0000256" key="1">
    <source>
        <dbReference type="SAM" id="Phobius"/>
    </source>
</evidence>
<dbReference type="KEGG" id="rci:RCIX1070"/>
<dbReference type="STRING" id="351160.RCIX1070"/>
<dbReference type="RefSeq" id="WP_012036132.1">
    <property type="nucleotide sequence ID" value="NC_009464.1"/>
</dbReference>
<reference evidence="2 3" key="1">
    <citation type="journal article" date="2006" name="Science">
        <title>Genome of rice cluster I archaea -- the key methane producers in the rice rhizosphere.</title>
        <authorList>
            <person name="Erkel C."/>
            <person name="Kube M."/>
            <person name="Reinhardt R."/>
            <person name="Liesack W."/>
        </authorList>
    </citation>
    <scope>NUCLEOTIDE SEQUENCE [LARGE SCALE GENOMIC DNA]</scope>
    <source>
        <strain evidence="3">DSM 22066 / NBRC 105507 / MRE50</strain>
    </source>
</reference>
<feature type="transmembrane region" description="Helical" evidence="1">
    <location>
        <begin position="91"/>
        <end position="114"/>
    </location>
</feature>
<dbReference type="EMBL" id="AM114193">
    <property type="protein sequence ID" value="CAJ36392.1"/>
    <property type="molecule type" value="Genomic_DNA"/>
</dbReference>